<dbReference type="Proteomes" id="UP000198670">
    <property type="component" value="Unassembled WGS sequence"/>
</dbReference>
<evidence type="ECO:0000313" key="3">
    <source>
        <dbReference type="Proteomes" id="UP000198670"/>
    </source>
</evidence>
<dbReference type="RefSeq" id="WP_090626990.1">
    <property type="nucleotide sequence ID" value="NZ_FOQO01000005.1"/>
</dbReference>
<proteinExistence type="predicted"/>
<evidence type="ECO:0000313" key="2">
    <source>
        <dbReference type="EMBL" id="SFI73980.1"/>
    </source>
</evidence>
<name>A0A1I3KNP3_9SPHI</name>
<feature type="transmembrane region" description="Helical" evidence="1">
    <location>
        <begin position="33"/>
        <end position="52"/>
    </location>
</feature>
<keyword evidence="1" id="KW-1133">Transmembrane helix</keyword>
<keyword evidence="1" id="KW-0472">Membrane</keyword>
<gene>
    <name evidence="2" type="ORF">SAMN05444682_105252</name>
</gene>
<keyword evidence="3" id="KW-1185">Reference proteome</keyword>
<protein>
    <submittedName>
        <fullName evidence="2">Uncharacterized protein</fullName>
    </submittedName>
</protein>
<dbReference type="EMBL" id="FOQO01000005">
    <property type="protein sequence ID" value="SFI73980.1"/>
    <property type="molecule type" value="Genomic_DNA"/>
</dbReference>
<dbReference type="AlphaFoldDB" id="A0A1I3KNP3"/>
<dbReference type="STRING" id="1477437.SAMN05444682_105252"/>
<evidence type="ECO:0000256" key="1">
    <source>
        <dbReference type="SAM" id="Phobius"/>
    </source>
</evidence>
<accession>A0A1I3KNP3</accession>
<organism evidence="2 3">
    <name type="scientific">Parapedobacter indicus</name>
    <dbReference type="NCBI Taxonomy" id="1477437"/>
    <lineage>
        <taxon>Bacteria</taxon>
        <taxon>Pseudomonadati</taxon>
        <taxon>Bacteroidota</taxon>
        <taxon>Sphingobacteriia</taxon>
        <taxon>Sphingobacteriales</taxon>
        <taxon>Sphingobacteriaceae</taxon>
        <taxon>Parapedobacter</taxon>
    </lineage>
</organism>
<dbReference type="OrthoDB" id="666360at2"/>
<sequence>MRTNVERIKHSLELEEKLDHQLKGWRVQKMCRVGIGIIILLTALGLFGNGLLSSKKIKKNGISLQYEKFLRYEKEMDISWTVTGQEEIQFLIPMQYLDRFKIEKVVPEGYETALTNGYVSYTFKVTKAGETFVHFFLNPKKTGNIAGEWLINKQDFQLKHFIYP</sequence>
<keyword evidence="1" id="KW-0812">Transmembrane</keyword>
<reference evidence="2 3" key="1">
    <citation type="submission" date="2016-10" db="EMBL/GenBank/DDBJ databases">
        <authorList>
            <person name="de Groot N.N."/>
        </authorList>
    </citation>
    <scope>NUCLEOTIDE SEQUENCE [LARGE SCALE GENOMIC DNA]</scope>
    <source>
        <strain evidence="2 3">RK1</strain>
    </source>
</reference>